<comment type="caution">
    <text evidence="1">The sequence shown here is derived from an EMBL/GenBank/DDBJ whole genome shotgun (WGS) entry which is preliminary data.</text>
</comment>
<dbReference type="EMBL" id="JAOVZO020000020">
    <property type="protein sequence ID" value="MDC8015079.1"/>
    <property type="molecule type" value="Genomic_DNA"/>
</dbReference>
<proteinExistence type="predicted"/>
<dbReference type="InterPro" id="IPR007434">
    <property type="entry name" value="FemAB-like"/>
</dbReference>
<dbReference type="Proteomes" id="UP001139971">
    <property type="component" value="Unassembled WGS sequence"/>
</dbReference>
<gene>
    <name evidence="1" type="ORF">OD750_021250</name>
</gene>
<protein>
    <submittedName>
        <fullName evidence="1">GNAT family N-acetyltransferase</fullName>
    </submittedName>
</protein>
<dbReference type="SUPFAM" id="SSF55729">
    <property type="entry name" value="Acyl-CoA N-acyltransferases (Nat)"/>
    <property type="match status" value="1"/>
</dbReference>
<reference evidence="1" key="1">
    <citation type="submission" date="2023-02" db="EMBL/GenBank/DDBJ databases">
        <title>Tahibacter soli sp. nov. isolated from soil.</title>
        <authorList>
            <person name="Baek J.H."/>
            <person name="Lee J.K."/>
            <person name="Choi D.G."/>
            <person name="Jeon C.O."/>
        </authorList>
    </citation>
    <scope>NUCLEOTIDE SEQUENCE</scope>
    <source>
        <strain evidence="1">BL</strain>
    </source>
</reference>
<name>A0A9X3YNM8_9GAMM</name>
<dbReference type="Pfam" id="PF04339">
    <property type="entry name" value="FemAB_like"/>
    <property type="match status" value="1"/>
</dbReference>
<sequence length="375" mass="42174">MLATFHRRLDEIDAAAWDALRPDDNPFLAHAFLAGLERHGCILPRLGWQPHHLALRDGERLVAAAPLYLKGNSHGEFVFDWSWADAYERHGVDYYPKLLAAVPYSPVTGPRLLAPDGAAQALAARAIRDECARLKLSSAHANFVADDQVDAFAGWLPRYDWQFHWRNRGWRDFGEFLDALTAKKRKNIRQERALVARAGVALERVRGDAMSAGDVDFVYACYRATFDDKGNYPALTRAFFGHLVDAMPRNVMAAIARTADGERVAAALFLHSSTTLYGRYWGAFANVPGLHFEACYYQGIEYCLELGLARFEPGAQGEHKLARGFLPRRMRSFHHIADARFRDAIAHALALEARHRDADGEELMRHSPYRDEAGA</sequence>
<evidence type="ECO:0000313" key="2">
    <source>
        <dbReference type="Proteomes" id="UP001139971"/>
    </source>
</evidence>
<organism evidence="1 2">
    <name type="scientific">Tahibacter soli</name>
    <dbReference type="NCBI Taxonomy" id="2983605"/>
    <lineage>
        <taxon>Bacteria</taxon>
        <taxon>Pseudomonadati</taxon>
        <taxon>Pseudomonadota</taxon>
        <taxon>Gammaproteobacteria</taxon>
        <taxon>Lysobacterales</taxon>
        <taxon>Rhodanobacteraceae</taxon>
        <taxon>Tahibacter</taxon>
    </lineage>
</organism>
<dbReference type="PANTHER" id="PTHR47017:SF1">
    <property type="entry name" value="ACYL-COA"/>
    <property type="match status" value="1"/>
</dbReference>
<dbReference type="RefSeq" id="WP_263544103.1">
    <property type="nucleotide sequence ID" value="NZ_JAOVZO020000020.1"/>
</dbReference>
<accession>A0A9X3YNM8</accession>
<dbReference type="AlphaFoldDB" id="A0A9X3YNM8"/>
<keyword evidence="2" id="KW-1185">Reference proteome</keyword>
<evidence type="ECO:0000313" key="1">
    <source>
        <dbReference type="EMBL" id="MDC8015079.1"/>
    </source>
</evidence>
<dbReference type="PANTHER" id="PTHR47017">
    <property type="entry name" value="ACYL-COA"/>
    <property type="match status" value="1"/>
</dbReference>
<dbReference type="Gene3D" id="3.40.630.30">
    <property type="match status" value="1"/>
</dbReference>
<dbReference type="InterPro" id="IPR016181">
    <property type="entry name" value="Acyl_CoA_acyltransferase"/>
</dbReference>